<protein>
    <submittedName>
        <fullName evidence="2">Uncharacterized protein</fullName>
    </submittedName>
</protein>
<reference evidence="2" key="1">
    <citation type="submission" date="2019-02" db="EMBL/GenBank/DDBJ databases">
        <authorList>
            <person name="Gruber-Vodicka R. H."/>
            <person name="Seah K. B. B."/>
        </authorList>
    </citation>
    <scope>NUCLEOTIDE SEQUENCE</scope>
    <source>
        <strain evidence="1">BECK_S312</strain>
        <strain evidence="2">BECK_S426</strain>
    </source>
</reference>
<name>A0A450XG43_9GAMM</name>
<accession>A0A450XG43</accession>
<dbReference type="AlphaFoldDB" id="A0A450XG43"/>
<dbReference type="EMBL" id="CAADFM010000006">
    <property type="protein sequence ID" value="VFK07009.1"/>
    <property type="molecule type" value="Genomic_DNA"/>
</dbReference>
<evidence type="ECO:0000313" key="1">
    <source>
        <dbReference type="EMBL" id="VFK07009.1"/>
    </source>
</evidence>
<organism evidence="2">
    <name type="scientific">Candidatus Kentrum sp. LPFa</name>
    <dbReference type="NCBI Taxonomy" id="2126335"/>
    <lineage>
        <taxon>Bacteria</taxon>
        <taxon>Pseudomonadati</taxon>
        <taxon>Pseudomonadota</taxon>
        <taxon>Gammaproteobacteria</taxon>
        <taxon>Candidatus Kentrum</taxon>
    </lineage>
</organism>
<dbReference type="EMBL" id="CAADFP010000062">
    <property type="protein sequence ID" value="VFK28251.1"/>
    <property type="molecule type" value="Genomic_DNA"/>
</dbReference>
<sequence>MIFRYRKNKNSGETDECAKTHPLSILARSANMFLKKSINCLFPVQFHKRKYLLLDSRLCGNDASLYYETTASIRGRRVDRYAGTFFICWGDETLNMIVRYFRKIRIELAREVVLAC</sequence>
<gene>
    <name evidence="1" type="ORF">BECKLPF1236A_GA0070988_100065</name>
    <name evidence="2" type="ORF">BECKLPF1236C_GA0070990_100629</name>
</gene>
<proteinExistence type="predicted"/>
<evidence type="ECO:0000313" key="2">
    <source>
        <dbReference type="EMBL" id="VFK28251.1"/>
    </source>
</evidence>